<keyword evidence="4" id="KW-1185">Reference proteome</keyword>
<proteinExistence type="predicted"/>
<evidence type="ECO:0000313" key="4">
    <source>
        <dbReference type="Proteomes" id="UP000305887"/>
    </source>
</evidence>
<reference evidence="3 4" key="1">
    <citation type="submission" date="2019-06" db="EMBL/GenBank/DDBJ databases">
        <title>YIM 131921 draft genome.</title>
        <authorList>
            <person name="Jiang L."/>
        </authorList>
    </citation>
    <scope>NUCLEOTIDE SEQUENCE [LARGE SCALE GENOMIC DNA]</scope>
    <source>
        <strain evidence="3 4">YIM 131921</strain>
    </source>
</reference>
<evidence type="ECO:0000256" key="2">
    <source>
        <dbReference type="SAM" id="SignalP"/>
    </source>
</evidence>
<dbReference type="AlphaFoldDB" id="A0A5C4MUY0"/>
<protein>
    <recommendedName>
        <fullName evidence="5">Lipoprotein</fullName>
    </recommendedName>
</protein>
<sequence>MSWHTATAILGVLLLGACTQQAQSPFPPVRPVEPQELEFAALDSSYQRMFERSLTEAPFANGALAVIAPQGDEMASYRLVPCQGGAAICGGGPAGPAGRLVRTPDWFVVQGLYGRTFWLSHGGDGYLERNGQLVPLSWETRGAGTGDGDAPSLDTPYRHD</sequence>
<evidence type="ECO:0000256" key="1">
    <source>
        <dbReference type="SAM" id="MobiDB-lite"/>
    </source>
</evidence>
<dbReference type="Proteomes" id="UP000305887">
    <property type="component" value="Unassembled WGS sequence"/>
</dbReference>
<organism evidence="3 4">
    <name type="scientific">Rubellimicrobium rubrum</name>
    <dbReference type="NCBI Taxonomy" id="2585369"/>
    <lineage>
        <taxon>Bacteria</taxon>
        <taxon>Pseudomonadati</taxon>
        <taxon>Pseudomonadota</taxon>
        <taxon>Alphaproteobacteria</taxon>
        <taxon>Rhodobacterales</taxon>
        <taxon>Roseobacteraceae</taxon>
        <taxon>Rubellimicrobium</taxon>
    </lineage>
</organism>
<evidence type="ECO:0000313" key="3">
    <source>
        <dbReference type="EMBL" id="TNC48788.1"/>
    </source>
</evidence>
<accession>A0A5C4MUY0</accession>
<name>A0A5C4MUY0_9RHOB</name>
<dbReference type="OrthoDB" id="7868250at2"/>
<keyword evidence="2" id="KW-0732">Signal</keyword>
<evidence type="ECO:0008006" key="5">
    <source>
        <dbReference type="Google" id="ProtNLM"/>
    </source>
</evidence>
<feature type="region of interest" description="Disordered" evidence="1">
    <location>
        <begin position="138"/>
        <end position="160"/>
    </location>
</feature>
<feature type="chain" id="PRO_5022715822" description="Lipoprotein" evidence="2">
    <location>
        <begin position="23"/>
        <end position="160"/>
    </location>
</feature>
<dbReference type="EMBL" id="VDFU01000015">
    <property type="protein sequence ID" value="TNC48788.1"/>
    <property type="molecule type" value="Genomic_DNA"/>
</dbReference>
<dbReference type="RefSeq" id="WP_139077548.1">
    <property type="nucleotide sequence ID" value="NZ_VDFU01000015.1"/>
</dbReference>
<feature type="signal peptide" evidence="2">
    <location>
        <begin position="1"/>
        <end position="22"/>
    </location>
</feature>
<comment type="caution">
    <text evidence="3">The sequence shown here is derived from an EMBL/GenBank/DDBJ whole genome shotgun (WGS) entry which is preliminary data.</text>
</comment>
<gene>
    <name evidence="3" type="ORF">FHG66_13340</name>
</gene>